<keyword evidence="3" id="KW-1185">Reference proteome</keyword>
<dbReference type="OrthoDB" id="5138418at2759"/>
<dbReference type="AlphaFoldDB" id="A0A3N4M497"/>
<dbReference type="STRING" id="1051890.A0A3N4M497"/>
<feature type="region of interest" description="Disordered" evidence="1">
    <location>
        <begin position="349"/>
        <end position="386"/>
    </location>
</feature>
<organism evidence="2 3">
    <name type="scientific">Terfezia boudieri ATCC MYA-4762</name>
    <dbReference type="NCBI Taxonomy" id="1051890"/>
    <lineage>
        <taxon>Eukaryota</taxon>
        <taxon>Fungi</taxon>
        <taxon>Dikarya</taxon>
        <taxon>Ascomycota</taxon>
        <taxon>Pezizomycotina</taxon>
        <taxon>Pezizomycetes</taxon>
        <taxon>Pezizales</taxon>
        <taxon>Pezizaceae</taxon>
        <taxon>Terfezia</taxon>
    </lineage>
</organism>
<feature type="compositionally biased region" description="Low complexity" evidence="1">
    <location>
        <begin position="39"/>
        <end position="51"/>
    </location>
</feature>
<dbReference type="InParanoid" id="A0A3N4M497"/>
<evidence type="ECO:0000313" key="2">
    <source>
        <dbReference type="EMBL" id="RPB28808.1"/>
    </source>
</evidence>
<gene>
    <name evidence="2" type="ORF">L211DRAFT_238452</name>
</gene>
<accession>A0A3N4M497</accession>
<feature type="region of interest" description="Disordered" evidence="1">
    <location>
        <begin position="482"/>
        <end position="502"/>
    </location>
</feature>
<protein>
    <submittedName>
        <fullName evidence="2">Uncharacterized protein</fullName>
    </submittedName>
</protein>
<feature type="compositionally biased region" description="Low complexity" evidence="1">
    <location>
        <begin position="349"/>
        <end position="373"/>
    </location>
</feature>
<proteinExistence type="predicted"/>
<dbReference type="EMBL" id="ML121528">
    <property type="protein sequence ID" value="RPB28808.1"/>
    <property type="molecule type" value="Genomic_DNA"/>
</dbReference>
<reference evidence="2 3" key="1">
    <citation type="journal article" date="2018" name="Nat. Ecol. Evol.">
        <title>Pezizomycetes genomes reveal the molecular basis of ectomycorrhizal truffle lifestyle.</title>
        <authorList>
            <person name="Murat C."/>
            <person name="Payen T."/>
            <person name="Noel B."/>
            <person name="Kuo A."/>
            <person name="Morin E."/>
            <person name="Chen J."/>
            <person name="Kohler A."/>
            <person name="Krizsan K."/>
            <person name="Balestrini R."/>
            <person name="Da Silva C."/>
            <person name="Montanini B."/>
            <person name="Hainaut M."/>
            <person name="Levati E."/>
            <person name="Barry K.W."/>
            <person name="Belfiori B."/>
            <person name="Cichocki N."/>
            <person name="Clum A."/>
            <person name="Dockter R.B."/>
            <person name="Fauchery L."/>
            <person name="Guy J."/>
            <person name="Iotti M."/>
            <person name="Le Tacon F."/>
            <person name="Lindquist E.A."/>
            <person name="Lipzen A."/>
            <person name="Malagnac F."/>
            <person name="Mello A."/>
            <person name="Molinier V."/>
            <person name="Miyauchi S."/>
            <person name="Poulain J."/>
            <person name="Riccioni C."/>
            <person name="Rubini A."/>
            <person name="Sitrit Y."/>
            <person name="Splivallo R."/>
            <person name="Traeger S."/>
            <person name="Wang M."/>
            <person name="Zifcakova L."/>
            <person name="Wipf D."/>
            <person name="Zambonelli A."/>
            <person name="Paolocci F."/>
            <person name="Nowrousian M."/>
            <person name="Ottonello S."/>
            <person name="Baldrian P."/>
            <person name="Spatafora J.W."/>
            <person name="Henrissat B."/>
            <person name="Nagy L.G."/>
            <person name="Aury J.M."/>
            <person name="Wincker P."/>
            <person name="Grigoriev I.V."/>
            <person name="Bonfante P."/>
            <person name="Martin F.M."/>
        </authorList>
    </citation>
    <scope>NUCLEOTIDE SEQUENCE [LARGE SCALE GENOMIC DNA]</scope>
    <source>
        <strain evidence="2 3">ATCC MYA-4762</strain>
    </source>
</reference>
<name>A0A3N4M497_9PEZI</name>
<feature type="compositionally biased region" description="Basic residues" evidence="1">
    <location>
        <begin position="374"/>
        <end position="386"/>
    </location>
</feature>
<sequence length="568" mass="60854">MPFRPSAFSFTRTADSGGDSLLSDMFSPTIPESLPSFPPSSRRSGKFSFSSPGGGGGGNKLQHLPPPPSPGMGRNDELPLPGHGYGGHGRESNTTNNSSTNNSYGSFGANNNNNNYNYSMDIPSSPAAHLYSTPPTSKKPFRGFSRGVGVRRERPRETEEGEEGRFGFSAHACSGSPPPLSTFYDGPLDGSLGLALEEDREDEEERYDSISSYRRDAGFKDSGLASRGGFAVDTPGSKSRKRTWASTLDEDEWIIDVVGSVASRLWEVVKGNASWGFYYPVSIVRGVGGIGGAGQKEQQQQQEDDTIREVGAESSRALAVGSNLLQDHEYSYTNGFMANITSTITTAATSLPQRPSSSSSSRRSTLSAPSSPTKSRRRANTALTRKKPITALTATTVESSLKDVDTDPGLRASWVLVPQQEFTPTTASLSASASRPLPVARGINSNQSYSHSHSRSASTANALGKKRPFRYPVGAKPTTAHVSFEVPGAPGGRRARKKSLSWGGTGGWAGEKMVFGSGAGLGVEIGEGEEEDEVDESIRRWNERLREMIREGREALGSKVEVLYEDGL</sequence>
<feature type="compositionally biased region" description="Low complexity" evidence="1">
    <location>
        <begin position="443"/>
        <end position="462"/>
    </location>
</feature>
<feature type="region of interest" description="Disordered" evidence="1">
    <location>
        <begin position="443"/>
        <end position="469"/>
    </location>
</feature>
<feature type="region of interest" description="Disordered" evidence="1">
    <location>
        <begin position="132"/>
        <end position="170"/>
    </location>
</feature>
<dbReference type="Proteomes" id="UP000267821">
    <property type="component" value="Unassembled WGS sequence"/>
</dbReference>
<evidence type="ECO:0000313" key="3">
    <source>
        <dbReference type="Proteomes" id="UP000267821"/>
    </source>
</evidence>
<feature type="compositionally biased region" description="Low complexity" evidence="1">
    <location>
        <begin position="92"/>
        <end position="108"/>
    </location>
</feature>
<feature type="region of interest" description="Disordered" evidence="1">
    <location>
        <begin position="1"/>
        <end position="108"/>
    </location>
</feature>
<evidence type="ECO:0000256" key="1">
    <source>
        <dbReference type="SAM" id="MobiDB-lite"/>
    </source>
</evidence>